<organism evidence="2 3">
    <name type="scientific">Kribbella sandramycini</name>
    <dbReference type="NCBI Taxonomy" id="60450"/>
    <lineage>
        <taxon>Bacteria</taxon>
        <taxon>Bacillati</taxon>
        <taxon>Actinomycetota</taxon>
        <taxon>Actinomycetes</taxon>
        <taxon>Propionibacteriales</taxon>
        <taxon>Kribbellaceae</taxon>
        <taxon>Kribbella</taxon>
    </lineage>
</organism>
<protein>
    <submittedName>
        <fullName evidence="2">Insulinase family protein</fullName>
    </submittedName>
    <submittedName>
        <fullName evidence="1">Putative Zn-dependent peptidase</fullName>
    </submittedName>
</protein>
<dbReference type="InterPro" id="IPR011249">
    <property type="entry name" value="Metalloenz_LuxS/M16"/>
</dbReference>
<reference evidence="1 4" key="2">
    <citation type="submission" date="2020-08" db="EMBL/GenBank/DDBJ databases">
        <title>Sequencing the genomes of 1000 actinobacteria strains.</title>
        <authorList>
            <person name="Klenk H.-P."/>
        </authorList>
    </citation>
    <scope>NUCLEOTIDE SEQUENCE [LARGE SCALE GENOMIC DNA]</scope>
    <source>
        <strain evidence="1 4">DSM 15626</strain>
    </source>
</reference>
<evidence type="ECO:0000313" key="3">
    <source>
        <dbReference type="Proteomes" id="UP000534306"/>
    </source>
</evidence>
<comment type="caution">
    <text evidence="2">The sequence shown here is derived from an EMBL/GenBank/DDBJ whole genome shotgun (WGS) entry which is preliminary data.</text>
</comment>
<proteinExistence type="predicted"/>
<dbReference type="EMBL" id="JACHKF010000001">
    <property type="protein sequence ID" value="MBB6567037.1"/>
    <property type="molecule type" value="Genomic_DNA"/>
</dbReference>
<dbReference type="EMBL" id="JABJRC010000009">
    <property type="protein sequence ID" value="NOL44758.1"/>
    <property type="molecule type" value="Genomic_DNA"/>
</dbReference>
<reference evidence="2 3" key="1">
    <citation type="submission" date="2020-05" db="EMBL/GenBank/DDBJ databases">
        <title>Genome sequence of Kribbella sandramycini ATCC 39419.</title>
        <authorList>
            <person name="Maclea K.S."/>
            <person name="Fair J.L."/>
        </authorList>
    </citation>
    <scope>NUCLEOTIDE SEQUENCE [LARGE SCALE GENOMIC DNA]</scope>
    <source>
        <strain evidence="2 3">ATCC 39419</strain>
    </source>
</reference>
<dbReference type="Proteomes" id="UP000553957">
    <property type="component" value="Unassembled WGS sequence"/>
</dbReference>
<keyword evidence="3" id="KW-1185">Reference proteome</keyword>
<sequence length="492" mass="53467">MPEYLDGVRVLRHPSTQTHTEATLTFAVGARDETLRTIGVAHALEHLVMSTVRRMPIEMNAEVDVLTTSFMAAGSPERVGEFLEQVCRSLTNPPVDRLALEAGVLAAEDGHAAHPVVALLLYVKYGAQGPGLAWLEGPGYDGLTADHVTALTARWYVKSNAVLQVTGPLPDTLRFELPADAVPQRSYPAGRTFPSRTVIEYAIPAAGVLLTLPPEDAVRRSSLAAEILRQRIEEQCRHVGGHSYEVGGDSVSSTSGAADFIVYAEAREGTEESVARAVVDSLLDLAANGPTDEELNYQVDRYLERLKTEPEGLRHEYNNLLGSLFGEPEVEPFDVDQLRALTPQDIAALLADALPTALAYTPEDTAAIWEPFGFTRGSSCPVTTDLPAGRTFKPPLFARAVIKDARTMRWVRTDDALALRDEDGVHQIRWDEVAGIMRGSADNPTIVFGANGCSIPISTAMFAAADTLLTELEQRVPAELWYDESRLQPGSD</sequence>
<gene>
    <name evidence="1" type="ORF">HNR71_002674</name>
    <name evidence="2" type="ORF">HPO96_31360</name>
</gene>
<dbReference type="GO" id="GO:0046872">
    <property type="term" value="F:metal ion binding"/>
    <property type="evidence" value="ECO:0007669"/>
    <property type="project" value="InterPro"/>
</dbReference>
<evidence type="ECO:0000313" key="2">
    <source>
        <dbReference type="EMBL" id="NOL44758.1"/>
    </source>
</evidence>
<dbReference type="RefSeq" id="WP_171677997.1">
    <property type="nucleotide sequence ID" value="NZ_BAAAGT010000008.1"/>
</dbReference>
<accession>A0A7Y4L5M7</accession>
<dbReference type="Proteomes" id="UP000534306">
    <property type="component" value="Unassembled WGS sequence"/>
</dbReference>
<evidence type="ECO:0000313" key="1">
    <source>
        <dbReference type="EMBL" id="MBB6567037.1"/>
    </source>
</evidence>
<dbReference type="SUPFAM" id="SSF63411">
    <property type="entry name" value="LuxS/MPP-like metallohydrolase"/>
    <property type="match status" value="2"/>
</dbReference>
<evidence type="ECO:0000313" key="4">
    <source>
        <dbReference type="Proteomes" id="UP000553957"/>
    </source>
</evidence>
<dbReference type="Gene3D" id="3.30.830.10">
    <property type="entry name" value="Metalloenzyme, LuxS/M16 peptidase-like"/>
    <property type="match status" value="2"/>
</dbReference>
<name>A0A7Y4L5M7_9ACTN</name>
<dbReference type="AlphaFoldDB" id="A0A7Y4L5M7"/>